<protein>
    <submittedName>
        <fullName evidence="2">Uncharacterized protein</fullName>
    </submittedName>
</protein>
<organism evidence="2 3">
    <name type="scientific">Tuber borchii</name>
    <name type="common">White truffle</name>
    <dbReference type="NCBI Taxonomy" id="42251"/>
    <lineage>
        <taxon>Eukaryota</taxon>
        <taxon>Fungi</taxon>
        <taxon>Dikarya</taxon>
        <taxon>Ascomycota</taxon>
        <taxon>Pezizomycotina</taxon>
        <taxon>Pezizomycetes</taxon>
        <taxon>Pezizales</taxon>
        <taxon>Tuberaceae</taxon>
        <taxon>Tuber</taxon>
    </lineage>
</organism>
<proteinExistence type="predicted"/>
<keyword evidence="1" id="KW-0812">Transmembrane</keyword>
<dbReference type="EMBL" id="NESQ01000210">
    <property type="protein sequence ID" value="PUU75878.1"/>
    <property type="molecule type" value="Genomic_DNA"/>
</dbReference>
<dbReference type="Proteomes" id="UP000244722">
    <property type="component" value="Unassembled WGS sequence"/>
</dbReference>
<evidence type="ECO:0000256" key="1">
    <source>
        <dbReference type="SAM" id="Phobius"/>
    </source>
</evidence>
<accession>A0A2T6ZK62</accession>
<comment type="caution">
    <text evidence="2">The sequence shown here is derived from an EMBL/GenBank/DDBJ whole genome shotgun (WGS) entry which is preliminary data.</text>
</comment>
<dbReference type="AlphaFoldDB" id="A0A2T6ZK62"/>
<evidence type="ECO:0000313" key="2">
    <source>
        <dbReference type="EMBL" id="PUU75878.1"/>
    </source>
</evidence>
<gene>
    <name evidence="2" type="ORF">B9Z19DRAFT_304409</name>
</gene>
<sequence length="159" mass="18350">MEKSHYTQRGRKLKLKQGRASVGYLLSFFFHPRDLPLPLRIKVWCRVVMCDGECLVGCLAWLVSWWFVRVVINFPTKWLPVGDAMPIALRRGLGGVFFVWAVRLGILRGISGIDTCYCIVLATAVFGETNRYCGVEWHELYEFMHSDLHKYCSARLADF</sequence>
<evidence type="ECO:0000313" key="3">
    <source>
        <dbReference type="Proteomes" id="UP000244722"/>
    </source>
</evidence>
<feature type="transmembrane region" description="Helical" evidence="1">
    <location>
        <begin position="43"/>
        <end position="68"/>
    </location>
</feature>
<reference evidence="2 3" key="1">
    <citation type="submission" date="2017-04" db="EMBL/GenBank/DDBJ databases">
        <title>Draft genome sequence of Tuber borchii Vittad., a whitish edible truffle.</title>
        <authorList>
            <consortium name="DOE Joint Genome Institute"/>
            <person name="Murat C."/>
            <person name="Kuo A."/>
            <person name="Barry K.W."/>
            <person name="Clum A."/>
            <person name="Dockter R.B."/>
            <person name="Fauchery L."/>
            <person name="Iotti M."/>
            <person name="Kohler A."/>
            <person name="Labutti K."/>
            <person name="Lindquist E.A."/>
            <person name="Lipzen A."/>
            <person name="Ohm R.A."/>
            <person name="Wang M."/>
            <person name="Grigoriev I.V."/>
            <person name="Zambonelli A."/>
            <person name="Martin F.M."/>
        </authorList>
    </citation>
    <scope>NUCLEOTIDE SEQUENCE [LARGE SCALE GENOMIC DNA]</scope>
    <source>
        <strain evidence="2 3">Tbo3840</strain>
    </source>
</reference>
<feature type="transmembrane region" description="Helical" evidence="1">
    <location>
        <begin position="88"/>
        <end position="106"/>
    </location>
</feature>
<name>A0A2T6ZK62_TUBBO</name>
<keyword evidence="1" id="KW-0472">Membrane</keyword>
<keyword evidence="1" id="KW-1133">Transmembrane helix</keyword>
<keyword evidence="3" id="KW-1185">Reference proteome</keyword>